<reference evidence="11" key="1">
    <citation type="journal article" date="2018" name="Genomics">
        <title>Probing recalcitrant problems in polyclad evolution and systematics with novel mitochondrial genome resources.</title>
        <authorList>
            <person name="Kenny N.J."/>
            <person name="Norena C."/>
            <person name="Damborenea C."/>
            <person name="Grande C."/>
        </authorList>
    </citation>
    <scope>NUCLEOTIDE SEQUENCE</scope>
</reference>
<keyword evidence="5" id="KW-1278">Translocase</keyword>
<protein>
    <recommendedName>
        <fullName evidence="3">NADH-ubiquinone oxidoreductase chain 4L</fullName>
    </recommendedName>
    <alternativeName>
        <fullName evidence="9">NADH dehydrogenase subunit 4L</fullName>
    </alternativeName>
</protein>
<feature type="transmembrane region" description="Helical" evidence="10">
    <location>
        <begin position="6"/>
        <end position="22"/>
    </location>
</feature>
<keyword evidence="11" id="KW-0496">Mitochondrion</keyword>
<evidence type="ECO:0000256" key="4">
    <source>
        <dbReference type="ARBA" id="ARBA00022692"/>
    </source>
</evidence>
<feature type="transmembrane region" description="Helical" evidence="10">
    <location>
        <begin position="54"/>
        <end position="77"/>
    </location>
</feature>
<evidence type="ECO:0000256" key="1">
    <source>
        <dbReference type="ARBA" id="ARBA00004141"/>
    </source>
</evidence>
<evidence type="ECO:0000256" key="7">
    <source>
        <dbReference type="ARBA" id="ARBA00023027"/>
    </source>
</evidence>
<proteinExistence type="inferred from homology"/>
<organism evidence="11">
    <name type="scientific">Cryptocelis alba</name>
    <dbReference type="NCBI Taxonomy" id="2115975"/>
    <lineage>
        <taxon>Eukaryota</taxon>
        <taxon>Metazoa</taxon>
        <taxon>Spiralia</taxon>
        <taxon>Lophotrochozoa</taxon>
        <taxon>Platyhelminthes</taxon>
        <taxon>Rhabditophora</taxon>
        <taxon>Polycladida</taxon>
        <taxon>Acotylea</taxon>
        <taxon>Cryptoceloidea</taxon>
        <taxon>Cryptocelidae</taxon>
        <taxon>Cryptocelis</taxon>
    </lineage>
</organism>
<evidence type="ECO:0000256" key="2">
    <source>
        <dbReference type="ARBA" id="ARBA00010519"/>
    </source>
</evidence>
<feature type="transmembrane region" description="Helical" evidence="10">
    <location>
        <begin position="29"/>
        <end position="48"/>
    </location>
</feature>
<keyword evidence="7" id="KW-0520">NAD</keyword>
<evidence type="ECO:0000256" key="3">
    <source>
        <dbReference type="ARBA" id="ARBA00016612"/>
    </source>
</evidence>
<evidence type="ECO:0000313" key="11">
    <source>
        <dbReference type="EMBL" id="AVP74394.1"/>
    </source>
</evidence>
<name>A0A2R3SK29_9PLAT</name>
<evidence type="ECO:0000256" key="9">
    <source>
        <dbReference type="ARBA" id="ARBA00031586"/>
    </source>
</evidence>
<dbReference type="Pfam" id="PF00420">
    <property type="entry name" value="Oxidored_q2"/>
    <property type="match status" value="1"/>
</dbReference>
<dbReference type="Gene3D" id="1.10.287.3510">
    <property type="match status" value="1"/>
</dbReference>
<evidence type="ECO:0000256" key="6">
    <source>
        <dbReference type="ARBA" id="ARBA00022989"/>
    </source>
</evidence>
<dbReference type="GO" id="GO:0016020">
    <property type="term" value="C:membrane"/>
    <property type="evidence" value="ECO:0007669"/>
    <property type="project" value="UniProtKB-SubCell"/>
</dbReference>
<keyword evidence="8 10" id="KW-0472">Membrane</keyword>
<geneLocation type="mitochondrion" evidence="11"/>
<evidence type="ECO:0000256" key="10">
    <source>
        <dbReference type="SAM" id="Phobius"/>
    </source>
</evidence>
<keyword evidence="4 10" id="KW-0812">Transmembrane</keyword>
<comment type="similarity">
    <text evidence="2">Belongs to the complex I subunit 4L family.</text>
</comment>
<keyword evidence="6 10" id="KW-1133">Transmembrane helix</keyword>
<sequence length="95" mass="10625">MVGLEFFYFLFFLNLLLVVFRLKSILVILFAFEFIIVNIFFLLAFLSTPLDSSYVLIFLAIMACEASIGLTLMVSILRQGGNDNVNVSSSLAIDS</sequence>
<dbReference type="AlphaFoldDB" id="A0A2R3SK29"/>
<evidence type="ECO:0000256" key="5">
    <source>
        <dbReference type="ARBA" id="ARBA00022967"/>
    </source>
</evidence>
<comment type="subcellular location">
    <subcellularLocation>
        <location evidence="1">Membrane</location>
        <topology evidence="1">Multi-pass membrane protein</topology>
    </subcellularLocation>
</comment>
<accession>A0A2R3SK29</accession>
<gene>
    <name evidence="11" type="primary">ND4L</name>
</gene>
<dbReference type="EMBL" id="MF993331">
    <property type="protein sequence ID" value="AVP74394.1"/>
    <property type="molecule type" value="Genomic_DNA"/>
</dbReference>
<dbReference type="InterPro" id="IPR039428">
    <property type="entry name" value="NUOK/Mnh_C1-like"/>
</dbReference>
<evidence type="ECO:0000256" key="8">
    <source>
        <dbReference type="ARBA" id="ARBA00023136"/>
    </source>
</evidence>